<reference evidence="2" key="2">
    <citation type="submission" date="2012-12" db="EMBL/GenBank/DDBJ databases">
        <authorList>
            <consortium name="WormBase Consortium"/>
            <person name="Ghedin E."/>
            <person name="Paulini M."/>
        </authorList>
    </citation>
    <scope>NUCLEOTIDE SEQUENCE</scope>
    <source>
        <strain evidence="2">FR3</strain>
    </source>
</reference>
<organism evidence="2">
    <name type="scientific">Brugia malayi</name>
    <name type="common">Filarial nematode worm</name>
    <dbReference type="NCBI Taxonomy" id="6279"/>
    <lineage>
        <taxon>Eukaryota</taxon>
        <taxon>Metazoa</taxon>
        <taxon>Ecdysozoa</taxon>
        <taxon>Nematoda</taxon>
        <taxon>Chromadorea</taxon>
        <taxon>Rhabditida</taxon>
        <taxon>Spirurina</taxon>
        <taxon>Spiruromorpha</taxon>
        <taxon>Filarioidea</taxon>
        <taxon>Onchocercidae</taxon>
        <taxon>Brugia</taxon>
    </lineage>
</organism>
<feature type="region of interest" description="Disordered" evidence="1">
    <location>
        <begin position="1"/>
        <end position="21"/>
    </location>
</feature>
<gene>
    <name evidence="2" type="primary">Bm9389</name>
    <name evidence="2" type="ORF">BM_Bm9389</name>
</gene>
<sequence length="79" mass="8792">MSVLVGEKVDDGKNGANSNGDDEIEHELMEWHATSGLLAITTYRANVGSEINFFTHQVSKHLLSKQITCCNNLSRKCRK</sequence>
<reference evidence="2" key="1">
    <citation type="journal article" date="2007" name="Science">
        <title>Draft genome of the filarial nematode parasite Brugia malayi.</title>
        <authorList>
            <person name="Ghedin E."/>
            <person name="Wang S."/>
            <person name="Spiro D."/>
            <person name="Caler E."/>
            <person name="Zhao Q."/>
            <person name="Crabtree J."/>
            <person name="Allen J.E."/>
            <person name="Delcher A.L."/>
            <person name="Guiliano D.B."/>
            <person name="Miranda-Saavedra D."/>
            <person name="Angiuoli S.V."/>
            <person name="Creasy T."/>
            <person name="Amedeo P."/>
            <person name="Haas B."/>
            <person name="El-Sayed N.M."/>
            <person name="Wortman J.R."/>
            <person name="Feldblyum T."/>
            <person name="Tallon L."/>
            <person name="Schatz M."/>
            <person name="Shumway M."/>
            <person name="Koo H."/>
            <person name="Salzberg S.L."/>
            <person name="Schobel S."/>
            <person name="Pertea M."/>
            <person name="Pop M."/>
            <person name="White O."/>
            <person name="Barton G.J."/>
            <person name="Carlow C.K."/>
            <person name="Crawford M.J."/>
            <person name="Daub J."/>
            <person name="Dimmic M.W."/>
            <person name="Estes C.F."/>
            <person name="Foster J.M."/>
            <person name="Ganatra M."/>
            <person name="Gregory W.F."/>
            <person name="Johnson N.M."/>
            <person name="Jin J."/>
            <person name="Komuniecki R."/>
            <person name="Korf I."/>
            <person name="Kumar S."/>
            <person name="Laney S."/>
            <person name="Li B.W."/>
            <person name="Li W."/>
            <person name="Lindblom T.H."/>
            <person name="Lustigman S."/>
            <person name="Ma D."/>
            <person name="Maina C.V."/>
            <person name="Martin D.M."/>
            <person name="McCarter J.P."/>
            <person name="McReynolds L."/>
            <person name="Mitreva M."/>
            <person name="Nutman T.B."/>
            <person name="Parkinson J."/>
            <person name="Peregrin-Alvarez J.M."/>
            <person name="Poole C."/>
            <person name="Ren Q."/>
            <person name="Saunders L."/>
            <person name="Sluder A.E."/>
            <person name="Smith K."/>
            <person name="Stanke M."/>
            <person name="Unnasch T.R."/>
            <person name="Ware J."/>
            <person name="Wei A.D."/>
            <person name="Weil G."/>
            <person name="Williams D.J."/>
            <person name="Zhang Y."/>
            <person name="Williams S.A."/>
            <person name="Fraser-Liggett C."/>
            <person name="Slatko B."/>
            <person name="Blaxter M.L."/>
            <person name="Scott A.L."/>
        </authorList>
    </citation>
    <scope>NUCLEOTIDE SEQUENCE</scope>
    <source>
        <strain evidence="2">FR3</strain>
    </source>
</reference>
<protein>
    <submittedName>
        <fullName evidence="2">Bm9389</fullName>
    </submittedName>
</protein>
<dbReference type="EMBL" id="LN856906">
    <property type="protein sequence ID" value="CRZ23682.1"/>
    <property type="molecule type" value="Genomic_DNA"/>
</dbReference>
<accession>A0A1I9GD31</accession>
<dbReference type="AlphaFoldDB" id="A0A1I9GD31"/>
<dbReference type="OMA" id="LMEWHAT"/>
<proteinExistence type="predicted"/>
<evidence type="ECO:0000256" key="1">
    <source>
        <dbReference type="SAM" id="MobiDB-lite"/>
    </source>
</evidence>
<name>A0A1I9GD31_BRUMA</name>
<evidence type="ECO:0000313" key="2">
    <source>
        <dbReference type="EMBL" id="CRZ23682.1"/>
    </source>
</evidence>